<dbReference type="EMBL" id="DS022259">
    <property type="protein sequence ID" value="EWG53555.1"/>
    <property type="molecule type" value="Genomic_DNA"/>
</dbReference>
<gene>
    <name evidence="1" type="ORF">FVEG_11960</name>
</gene>
<evidence type="ECO:0000313" key="2">
    <source>
        <dbReference type="Proteomes" id="UP000009096"/>
    </source>
</evidence>
<dbReference type="KEGG" id="fvr:FVEG_11960"/>
<dbReference type="HOGENOM" id="CLU_2061681_0_0_1"/>
<dbReference type="VEuPathDB" id="FungiDB:FVEG_11960"/>
<organism evidence="1 2">
    <name type="scientific">Gibberella moniliformis (strain M3125 / FGSC 7600)</name>
    <name type="common">Maize ear and stalk rot fungus</name>
    <name type="synonym">Fusarium verticillioides</name>
    <dbReference type="NCBI Taxonomy" id="334819"/>
    <lineage>
        <taxon>Eukaryota</taxon>
        <taxon>Fungi</taxon>
        <taxon>Dikarya</taxon>
        <taxon>Ascomycota</taxon>
        <taxon>Pezizomycotina</taxon>
        <taxon>Sordariomycetes</taxon>
        <taxon>Hypocreomycetidae</taxon>
        <taxon>Hypocreales</taxon>
        <taxon>Nectriaceae</taxon>
        <taxon>Fusarium</taxon>
        <taxon>Fusarium fujikuroi species complex</taxon>
    </lineage>
</organism>
<evidence type="ECO:0000313" key="1">
    <source>
        <dbReference type="EMBL" id="EWG53555.1"/>
    </source>
</evidence>
<dbReference type="RefSeq" id="XP_018759746.1">
    <property type="nucleotide sequence ID" value="XM_018901287.1"/>
</dbReference>
<protein>
    <submittedName>
        <fullName evidence="1">Uncharacterized protein</fullName>
    </submittedName>
</protein>
<dbReference type="Proteomes" id="UP000009096">
    <property type="component" value="Chromosome 4"/>
</dbReference>
<accession>W7N0B5</accession>
<proteinExistence type="predicted"/>
<sequence>MSSTEIQVEYLKGALITLENKILCYEQLGWPFQAGEQHSYLNLENHNNGYPVALDADLPIAISIDNVLGYLHCWLGIHPRIIVRPRAGGQTGTNSLCSPWEYKLSATSLNCKIPMWLTT</sequence>
<reference evidence="1 2" key="1">
    <citation type="journal article" date="2010" name="Nature">
        <title>Comparative genomics reveals mobile pathogenicity chromosomes in Fusarium.</title>
        <authorList>
            <person name="Ma L.J."/>
            <person name="van der Does H.C."/>
            <person name="Borkovich K.A."/>
            <person name="Coleman J.J."/>
            <person name="Daboussi M.J."/>
            <person name="Di Pietro A."/>
            <person name="Dufresne M."/>
            <person name="Freitag M."/>
            <person name="Grabherr M."/>
            <person name="Henrissat B."/>
            <person name="Houterman P.M."/>
            <person name="Kang S."/>
            <person name="Shim W.B."/>
            <person name="Woloshuk C."/>
            <person name="Xie X."/>
            <person name="Xu J.R."/>
            <person name="Antoniw J."/>
            <person name="Baker S.E."/>
            <person name="Bluhm B.H."/>
            <person name="Breakspear A."/>
            <person name="Brown D.W."/>
            <person name="Butchko R.A."/>
            <person name="Chapman S."/>
            <person name="Coulson R."/>
            <person name="Coutinho P.M."/>
            <person name="Danchin E.G."/>
            <person name="Diener A."/>
            <person name="Gale L.R."/>
            <person name="Gardiner D.M."/>
            <person name="Goff S."/>
            <person name="Hammond-Kosack K.E."/>
            <person name="Hilburn K."/>
            <person name="Hua-Van A."/>
            <person name="Jonkers W."/>
            <person name="Kazan K."/>
            <person name="Kodira C.D."/>
            <person name="Koehrsen M."/>
            <person name="Kumar L."/>
            <person name="Lee Y.H."/>
            <person name="Li L."/>
            <person name="Manners J.M."/>
            <person name="Miranda-Saavedra D."/>
            <person name="Mukherjee M."/>
            <person name="Park G."/>
            <person name="Park J."/>
            <person name="Park S.Y."/>
            <person name="Proctor R.H."/>
            <person name="Regev A."/>
            <person name="Ruiz-Roldan M.C."/>
            <person name="Sain D."/>
            <person name="Sakthikumar S."/>
            <person name="Sykes S."/>
            <person name="Schwartz D.C."/>
            <person name="Turgeon B.G."/>
            <person name="Wapinski I."/>
            <person name="Yoder O."/>
            <person name="Young S."/>
            <person name="Zeng Q."/>
            <person name="Zhou S."/>
            <person name="Galagan J."/>
            <person name="Cuomo C.A."/>
            <person name="Kistler H.C."/>
            <person name="Rep M."/>
        </authorList>
    </citation>
    <scope>NUCLEOTIDE SEQUENCE [LARGE SCALE GENOMIC DNA]</scope>
    <source>
        <strain evidence="2">M3125 / FGSC 7600</strain>
    </source>
</reference>
<dbReference type="EMBL" id="CM000581">
    <property type="protein sequence ID" value="EWG53555.1"/>
    <property type="molecule type" value="Genomic_DNA"/>
</dbReference>
<name>W7N0B5_GIBM7</name>
<dbReference type="GeneID" id="30069439"/>
<keyword evidence="2" id="KW-1185">Reference proteome</keyword>
<dbReference type="AlphaFoldDB" id="W7N0B5"/>